<dbReference type="PIRSF" id="PIRSF031924">
    <property type="entry name" value="Pi-irrepressible_AP"/>
    <property type="match status" value="1"/>
</dbReference>
<dbReference type="InterPro" id="IPR017850">
    <property type="entry name" value="Alkaline_phosphatase_core_sf"/>
</dbReference>
<evidence type="ECO:0000256" key="1">
    <source>
        <dbReference type="ARBA" id="ARBA00022553"/>
    </source>
</evidence>
<dbReference type="InterPro" id="IPR026263">
    <property type="entry name" value="Alkaline_phosphatase_prok"/>
</dbReference>
<accession>E6QKR4</accession>
<comment type="caution">
    <text evidence="4">The sequence shown here is derived from an EMBL/GenBank/DDBJ whole genome shotgun (WGS) entry which is preliminary data.</text>
</comment>
<protein>
    <submittedName>
        <fullName evidence="4">Type I phosphodiesterase/nucleotide pyrophosphatase</fullName>
    </submittedName>
</protein>
<dbReference type="InterPro" id="IPR002591">
    <property type="entry name" value="Phosphodiest/P_Trfase"/>
</dbReference>
<dbReference type="SUPFAM" id="SSF53649">
    <property type="entry name" value="Alkaline phosphatase-like"/>
    <property type="match status" value="2"/>
</dbReference>
<reference evidence="4" key="1">
    <citation type="submission" date="2009-10" db="EMBL/GenBank/DDBJ databases">
        <title>Diversity of trophic interactions inside an arsenic-rich microbial ecosystem.</title>
        <authorList>
            <person name="Bertin P.N."/>
            <person name="Heinrich-Salmeron A."/>
            <person name="Pelletier E."/>
            <person name="Goulhen-Chollet F."/>
            <person name="Arsene-Ploetze F."/>
            <person name="Gallien S."/>
            <person name="Calteau A."/>
            <person name="Vallenet D."/>
            <person name="Casiot C."/>
            <person name="Chane-Woon-Ming B."/>
            <person name="Giloteaux L."/>
            <person name="Barakat M."/>
            <person name="Bonnefoy V."/>
            <person name="Bruneel O."/>
            <person name="Chandler M."/>
            <person name="Cleiss J."/>
            <person name="Duran R."/>
            <person name="Elbaz-Poulichet F."/>
            <person name="Fonknechten N."/>
            <person name="Lauga B."/>
            <person name="Mornico D."/>
            <person name="Ortet P."/>
            <person name="Schaeffer C."/>
            <person name="Siguier P."/>
            <person name="Alexander Thil Smith A."/>
            <person name="Van Dorsselaer A."/>
            <person name="Weissenbach J."/>
            <person name="Medigue C."/>
            <person name="Le Paslier D."/>
        </authorList>
    </citation>
    <scope>NUCLEOTIDE SEQUENCE</scope>
</reference>
<dbReference type="Pfam" id="PF01663">
    <property type="entry name" value="Phosphodiest"/>
    <property type="match status" value="1"/>
</dbReference>
<dbReference type="AlphaFoldDB" id="E6QKR4"/>
<dbReference type="GO" id="GO:0046872">
    <property type="term" value="F:metal ion binding"/>
    <property type="evidence" value="ECO:0007669"/>
    <property type="project" value="UniProtKB-KW"/>
</dbReference>
<name>E6QKR4_9ZZZZ</name>
<dbReference type="CDD" id="cd16016">
    <property type="entry name" value="AP-SPAP"/>
    <property type="match status" value="1"/>
</dbReference>
<proteinExistence type="predicted"/>
<dbReference type="PANTHER" id="PTHR10151">
    <property type="entry name" value="ECTONUCLEOTIDE PYROPHOSPHATASE/PHOSPHODIESTERASE"/>
    <property type="match status" value="1"/>
</dbReference>
<evidence type="ECO:0000256" key="2">
    <source>
        <dbReference type="ARBA" id="ARBA00022723"/>
    </source>
</evidence>
<dbReference type="GO" id="GO:0004035">
    <property type="term" value="F:alkaline phosphatase activity"/>
    <property type="evidence" value="ECO:0007669"/>
    <property type="project" value="InterPro"/>
</dbReference>
<evidence type="ECO:0000313" key="4">
    <source>
        <dbReference type="EMBL" id="CBI07834.1"/>
    </source>
</evidence>
<keyword evidence="3" id="KW-0732">Signal</keyword>
<dbReference type="Gene3D" id="3.40.720.10">
    <property type="entry name" value="Alkaline Phosphatase, subunit A"/>
    <property type="match status" value="2"/>
</dbReference>
<sequence length="571" mass="61570">MRRTHSAFLSLVFTASLLFGNFAANTSRAEAYNAKPKLVVIVVIDQFRSDYLQRYRAEFQGRGFRLMLDEGAWFPDCYYNYANTMTAPGHSTLGTGAYTDGHGIQANEFWDASRSWTHKVSSVEDERYSLVGIPEGSKTKSLPGASPLNLRATTVGDELRLATQGASRVYGISLKDRASILPAGQAANGAFWIDQQSGRFLTSTYYMTDLPAWAKAFNSGDARQRAATAAHWDGTGEFYEKVGVTPAANAYELAFAEAAIEGAKLGQSKTTDMLVVSLSANDIMGHKYGPDSEQEHDMVLGLDHDLNDFFTWLDQHVGLGNVWIALSADHGVAPAPGVASALGIHAATVNLKTLGKSVNATLNARFTPGKSVAYLMPGLDLPYFQLDKRVFAPGGAAASANVDEKTAEEALGTAIRAGIDEQNAALANAPVSDHRLPPMLQVVGTYTRLQLASGDLPNTPFGEELAHSYTDRGMWYTMLVLGGYQMQDLSSWGSKTGTTHFSPWNYDRHVPLAFYGAPFVAGTYRGRVEPVDLAATLASLLGINQPSAAIGHVLTQALKPSVPEQPISAKQ</sequence>
<keyword evidence="2" id="KW-0479">Metal-binding</keyword>
<organism evidence="4">
    <name type="scientific">mine drainage metagenome</name>
    <dbReference type="NCBI Taxonomy" id="410659"/>
    <lineage>
        <taxon>unclassified sequences</taxon>
        <taxon>metagenomes</taxon>
        <taxon>ecological metagenomes</taxon>
    </lineage>
</organism>
<keyword evidence="1" id="KW-0597">Phosphoprotein</keyword>
<gene>
    <name evidence="4" type="ORF">CARN6_1232</name>
</gene>
<evidence type="ECO:0000256" key="3">
    <source>
        <dbReference type="ARBA" id="ARBA00022729"/>
    </source>
</evidence>
<dbReference type="PANTHER" id="PTHR10151:SF120">
    <property type="entry name" value="BIS(5'-ADENOSYL)-TRIPHOSPHATASE"/>
    <property type="match status" value="1"/>
</dbReference>
<dbReference type="EMBL" id="CABQ01000148">
    <property type="protein sequence ID" value="CBI07834.1"/>
    <property type="molecule type" value="Genomic_DNA"/>
</dbReference>